<dbReference type="SMART" id="SM00367">
    <property type="entry name" value="LRR_CC"/>
    <property type="match status" value="9"/>
</dbReference>
<dbReference type="InterPro" id="IPR001611">
    <property type="entry name" value="Leu-rich_rpt"/>
</dbReference>
<name>A0A3Q2ZXM7_KRYMA</name>
<dbReference type="InterPro" id="IPR001810">
    <property type="entry name" value="F-box_dom"/>
</dbReference>
<dbReference type="AlphaFoldDB" id="A0A3Q2ZXM7"/>
<dbReference type="SUPFAM" id="SSF52047">
    <property type="entry name" value="RNI-like"/>
    <property type="match status" value="1"/>
</dbReference>
<dbReference type="FunFam" id="3.80.10.10:FF:000134">
    <property type="entry name" value="F-box and leucine rich repeat protein 13"/>
    <property type="match status" value="1"/>
</dbReference>
<dbReference type="STRING" id="37003.ENSKMAP00000008090"/>
<dbReference type="Pfam" id="PF12937">
    <property type="entry name" value="F-box-like"/>
    <property type="match status" value="1"/>
</dbReference>
<reference evidence="4" key="1">
    <citation type="submission" date="2025-08" db="UniProtKB">
        <authorList>
            <consortium name="Ensembl"/>
        </authorList>
    </citation>
    <scope>IDENTIFICATION</scope>
</reference>
<reference evidence="4" key="2">
    <citation type="submission" date="2025-09" db="UniProtKB">
        <authorList>
            <consortium name="Ensembl"/>
        </authorList>
    </citation>
    <scope>IDENTIFICATION</scope>
</reference>
<keyword evidence="5" id="KW-1185">Reference proteome</keyword>
<accession>A0A3Q2ZXM7</accession>
<dbReference type="InterPro" id="IPR006553">
    <property type="entry name" value="Leu-rich_rpt_Cys-con_subtyp"/>
</dbReference>
<dbReference type="SMART" id="SM00256">
    <property type="entry name" value="FBOX"/>
    <property type="match status" value="1"/>
</dbReference>
<dbReference type="GO" id="GO:0031146">
    <property type="term" value="P:SCF-dependent proteasomal ubiquitin-dependent protein catabolic process"/>
    <property type="evidence" value="ECO:0007669"/>
    <property type="project" value="TreeGrafter"/>
</dbReference>
<evidence type="ECO:0000259" key="3">
    <source>
        <dbReference type="PROSITE" id="PS50181"/>
    </source>
</evidence>
<dbReference type="GeneTree" id="ENSGT00940000160224"/>
<sequence length="457" mass="51705">MFVAQRENDATEPRQRMDVTERRFERKRQLQMVELGKITQEVRAAVDKLEALVNTSRLKRIIAAWHIVAKDSRRTKEYFKRLEMSFAEINNRDHQTGERFDGLSVLPENLSLKIFQYLDFRDWLNCSDVCYTWKSIIQSGTLWSQINISSGKTWITDDMLKQILQNYRPFVIHLNLRGCTSLNWPSLKCISECRNLQELNVSECFNVTDVMVQRIIEGCPCLLYLNLSCTLITNNTLKEISRNCVRLQYLSLAYCCRFTDKGFLYLTTGKGGRNLIHLDLSGCTQMTVNGFRYISAGCPSLRQLVINDMPTLSDSCVLALLARCCCLSSLSLLDAPHLSDVALKAIAETANLRAFRIEGNNQLTDIGWKALCSSSPALCSLHAAECPRMTDDGLRAVATLKNLQDLDISLCNRVSDIGIECLTKGSSANKLQKLNVSHCSLISDISVKRIAKRYLGI</sequence>
<organism evidence="4 5">
    <name type="scientific">Kryptolebias marmoratus</name>
    <name type="common">Mangrove killifish</name>
    <name type="synonym">Rivulus marmoratus</name>
    <dbReference type="NCBI Taxonomy" id="37003"/>
    <lineage>
        <taxon>Eukaryota</taxon>
        <taxon>Metazoa</taxon>
        <taxon>Chordata</taxon>
        <taxon>Craniata</taxon>
        <taxon>Vertebrata</taxon>
        <taxon>Euteleostomi</taxon>
        <taxon>Actinopterygii</taxon>
        <taxon>Neopterygii</taxon>
        <taxon>Teleostei</taxon>
        <taxon>Neoteleostei</taxon>
        <taxon>Acanthomorphata</taxon>
        <taxon>Ovalentaria</taxon>
        <taxon>Atherinomorphae</taxon>
        <taxon>Cyprinodontiformes</taxon>
        <taxon>Rivulidae</taxon>
        <taxon>Kryptolebias</taxon>
    </lineage>
</organism>
<dbReference type="OMA" id="CHIIKNT"/>
<evidence type="ECO:0000256" key="2">
    <source>
        <dbReference type="ARBA" id="ARBA00022786"/>
    </source>
</evidence>
<dbReference type="SUPFAM" id="SSF81383">
    <property type="entry name" value="F-box domain"/>
    <property type="match status" value="1"/>
</dbReference>
<evidence type="ECO:0000313" key="4">
    <source>
        <dbReference type="Ensembl" id="ENSKMAP00000008090.1"/>
    </source>
</evidence>
<keyword evidence="1" id="KW-0433">Leucine-rich repeat</keyword>
<evidence type="ECO:0000256" key="1">
    <source>
        <dbReference type="ARBA" id="ARBA00022614"/>
    </source>
</evidence>
<dbReference type="InterPro" id="IPR036047">
    <property type="entry name" value="F-box-like_dom_sf"/>
</dbReference>
<dbReference type="PANTHER" id="PTHR13318">
    <property type="entry name" value="PARTNER OF PAIRED, ISOFORM B-RELATED"/>
    <property type="match status" value="1"/>
</dbReference>
<evidence type="ECO:0000313" key="5">
    <source>
        <dbReference type="Proteomes" id="UP000264800"/>
    </source>
</evidence>
<proteinExistence type="predicted"/>
<protein>
    <submittedName>
        <fullName evidence="4">F-box and leucine-rich repeat protein 13</fullName>
    </submittedName>
</protein>
<feature type="domain" description="F-box" evidence="3">
    <location>
        <begin position="100"/>
        <end position="146"/>
    </location>
</feature>
<dbReference type="InterPro" id="IPR032675">
    <property type="entry name" value="LRR_dom_sf"/>
</dbReference>
<dbReference type="PROSITE" id="PS50181">
    <property type="entry name" value="FBOX"/>
    <property type="match status" value="1"/>
</dbReference>
<dbReference type="Pfam" id="PF13516">
    <property type="entry name" value="LRR_6"/>
    <property type="match status" value="1"/>
</dbReference>
<dbReference type="Gene3D" id="3.80.10.10">
    <property type="entry name" value="Ribonuclease Inhibitor"/>
    <property type="match status" value="2"/>
</dbReference>
<keyword evidence="2" id="KW-0833">Ubl conjugation pathway</keyword>
<dbReference type="Proteomes" id="UP000264800">
    <property type="component" value="Unplaced"/>
</dbReference>
<dbReference type="Ensembl" id="ENSKMAT00000008216.1">
    <property type="protein sequence ID" value="ENSKMAP00000008090.1"/>
    <property type="gene ID" value="ENSKMAG00000006076.1"/>
</dbReference>
<dbReference type="GO" id="GO:0019005">
    <property type="term" value="C:SCF ubiquitin ligase complex"/>
    <property type="evidence" value="ECO:0007669"/>
    <property type="project" value="TreeGrafter"/>
</dbReference>